<comment type="catalytic activity">
    <reaction evidence="8 10">
        <text>sn-glycerol 1-phosphate + all-trans-heptaprenyl diphosphate = 3-heptaprenyl-sn-glycero-1-phosphate + diphosphate</text>
        <dbReference type="Rhea" id="RHEA:33495"/>
        <dbReference type="ChEBI" id="CHEBI:33019"/>
        <dbReference type="ChEBI" id="CHEBI:57685"/>
        <dbReference type="ChEBI" id="CHEBI:58206"/>
        <dbReference type="ChEBI" id="CHEBI:64781"/>
        <dbReference type="EC" id="2.5.1.n9"/>
    </reaction>
</comment>
<evidence type="ECO:0000313" key="12">
    <source>
        <dbReference type="Proteomes" id="UP000242310"/>
    </source>
</evidence>
<keyword evidence="4 10" id="KW-0460">Magnesium</keyword>
<dbReference type="GO" id="GO:0120536">
    <property type="term" value="F:heptaprenylglyceryl phosphate synthase activity"/>
    <property type="evidence" value="ECO:0007669"/>
    <property type="project" value="RHEA"/>
</dbReference>
<comment type="subunit">
    <text evidence="10">Homodimer.</text>
</comment>
<feature type="binding site" evidence="10">
    <location>
        <position position="40"/>
    </location>
    <ligand>
        <name>Mg(2+)</name>
        <dbReference type="ChEBI" id="CHEBI:18420"/>
    </ligand>
</feature>
<dbReference type="PANTHER" id="PTHR40029:SF2">
    <property type="entry name" value="HEPTAPRENYLGLYCERYL PHOSPHATE SYNTHASE"/>
    <property type="match status" value="1"/>
</dbReference>
<reference evidence="11 12" key="1">
    <citation type="submission" date="2018-03" db="EMBL/GenBank/DDBJ databases">
        <title>Genomic Encyclopedia of Type Strains, Phase III (KMG-III): the genomes of soil and plant-associated and newly described type strains.</title>
        <authorList>
            <person name="Whitman W."/>
        </authorList>
    </citation>
    <scope>NUCLEOTIDE SEQUENCE [LARGE SCALE GENOMIC DNA]</scope>
    <source>
        <strain evidence="11 12">CGMCC 1.07653</strain>
    </source>
</reference>
<feature type="binding site" evidence="10">
    <location>
        <begin position="209"/>
        <end position="210"/>
    </location>
    <ligand>
        <name>sn-glycerol 1-phosphate</name>
        <dbReference type="ChEBI" id="CHEBI:57685"/>
    </ligand>
</feature>
<dbReference type="Gene3D" id="3.20.20.390">
    <property type="entry name" value="FMN-linked oxidoreductases"/>
    <property type="match status" value="1"/>
</dbReference>
<evidence type="ECO:0000256" key="5">
    <source>
        <dbReference type="ARBA" id="ARBA00023098"/>
    </source>
</evidence>
<dbReference type="FunFam" id="3.20.20.390:FF:000001">
    <property type="entry name" value="Heptaprenylglyceryl phosphate synthase"/>
    <property type="match status" value="1"/>
</dbReference>
<dbReference type="InterPro" id="IPR038597">
    <property type="entry name" value="GGGP/HepGP_synthase_sf"/>
</dbReference>
<dbReference type="NCBIfam" id="NF003199">
    <property type="entry name" value="PRK04169.1-3"/>
    <property type="match status" value="1"/>
</dbReference>
<keyword evidence="12" id="KW-1185">Reference proteome</keyword>
<evidence type="ECO:0000256" key="2">
    <source>
        <dbReference type="ARBA" id="ARBA00022679"/>
    </source>
</evidence>
<evidence type="ECO:0000256" key="6">
    <source>
        <dbReference type="ARBA" id="ARBA00023209"/>
    </source>
</evidence>
<comment type="function">
    <text evidence="10">Prenyltransferase that catalyzes in vivo the transfer of the heptaprenyl moiety of heptaprenyl pyrophosphate (HepPP; 35 carbon atoms) to the C3 hydroxyl of sn-glycerol-1-phosphate (G1P), producing heptaprenylglyceryl phosphate (HepGP). This reaction is an ether-bond-formation step in the biosynthesis of archaea-type G1P-based membrane lipids found in Bacillales.</text>
</comment>
<comment type="pathway">
    <text evidence="10">Membrane lipid metabolism; glycerophospholipid metabolism.</text>
</comment>
<comment type="caution">
    <text evidence="11">The sequence shown here is derived from an EMBL/GenBank/DDBJ whole genome shotgun (WGS) entry which is preliminary data.</text>
</comment>
<dbReference type="EMBL" id="PYAV01000005">
    <property type="protein sequence ID" value="PSL47052.1"/>
    <property type="molecule type" value="Genomic_DNA"/>
</dbReference>
<keyword evidence="6 10" id="KW-0594">Phospholipid biosynthesis</keyword>
<accession>A0A2P8HLE8</accession>
<proteinExistence type="inferred from homology"/>
<evidence type="ECO:0000313" key="11">
    <source>
        <dbReference type="EMBL" id="PSL47052.1"/>
    </source>
</evidence>
<feature type="binding site" evidence="10">
    <location>
        <begin position="159"/>
        <end position="164"/>
    </location>
    <ligand>
        <name>sn-glycerol 1-phosphate</name>
        <dbReference type="ChEBI" id="CHEBI:57685"/>
    </ligand>
</feature>
<evidence type="ECO:0000256" key="10">
    <source>
        <dbReference type="HAMAP-Rule" id="MF_00112"/>
    </source>
</evidence>
<feature type="binding site" evidence="10">
    <location>
        <position position="12"/>
    </location>
    <ligand>
        <name>sn-glycerol 1-phosphate</name>
        <dbReference type="ChEBI" id="CHEBI:57685"/>
    </ligand>
</feature>
<feature type="binding site" evidence="10">
    <location>
        <position position="14"/>
    </location>
    <ligand>
        <name>Mg(2+)</name>
        <dbReference type="ChEBI" id="CHEBI:18420"/>
    </ligand>
</feature>
<protein>
    <recommendedName>
        <fullName evidence="9 10">Heptaprenylglyceryl phosphate synthase</fullName>
        <shortName evidence="10">HepGP synthase</shortName>
        <ecNumber evidence="9 10">2.5.1.n9</ecNumber>
    </recommendedName>
    <alternativeName>
        <fullName evidence="10">Glycerol-1-phosphate heptaprenyltransferase</fullName>
    </alternativeName>
</protein>
<dbReference type="InterPro" id="IPR008205">
    <property type="entry name" value="GGGP_HepGP_synthase"/>
</dbReference>
<name>A0A2P8HLE8_9BACI</name>
<dbReference type="GO" id="GO:0046474">
    <property type="term" value="P:glycerophospholipid biosynthetic process"/>
    <property type="evidence" value="ECO:0007669"/>
    <property type="project" value="UniProtKB-UniRule"/>
</dbReference>
<gene>
    <name evidence="10" type="primary">pcrB</name>
    <name evidence="11" type="ORF">B0H94_105208</name>
</gene>
<dbReference type="OrthoDB" id="2381757at2"/>
<dbReference type="CDD" id="cd02812">
    <property type="entry name" value="PcrB_like"/>
    <property type="match status" value="1"/>
</dbReference>
<dbReference type="SUPFAM" id="SSF51395">
    <property type="entry name" value="FMN-linked oxidoreductases"/>
    <property type="match status" value="1"/>
</dbReference>
<evidence type="ECO:0000256" key="9">
    <source>
        <dbReference type="ARBA" id="ARBA00066888"/>
    </source>
</evidence>
<dbReference type="UniPathway" id="UPA00940"/>
<keyword evidence="7 10" id="KW-1208">Phospholipid metabolism</keyword>
<keyword evidence="1 10" id="KW-0444">Lipid biosynthesis</keyword>
<dbReference type="InterPro" id="IPR039074">
    <property type="entry name" value="GGGP/HepGP_synthase_I"/>
</dbReference>
<comment type="cofactor">
    <cofactor evidence="10">
        <name>Mg(2+)</name>
        <dbReference type="ChEBI" id="CHEBI:18420"/>
    </cofactor>
</comment>
<dbReference type="EC" id="2.5.1.n9" evidence="9 10"/>
<keyword evidence="2 10" id="KW-0808">Transferase</keyword>
<dbReference type="HAMAP" id="MF_00112">
    <property type="entry name" value="GGGP_HepGP_synthase"/>
    <property type="match status" value="1"/>
</dbReference>
<sequence length="230" mass="25028">MIDMSTWRHVFKLDPAKTLNEAELEAVCESGTDAVIIGGSDNVTLDDTLRLLASVRRYAVPCVCEVSNPEAVTPGFDAYFIPSVLNAKDPMWITGMHQQALKAFGPLMDHEEVVGEGYCILNPEAKAAMLTGAKTDQTAEDVEAYARLAEKVFRLPLFYVEYSGMYGETEVVQAAKRGLEKTQLFYGGGITNEAEAKEMSGIADTIVVGNALYDNFREAIATVNAVKAQS</sequence>
<dbReference type="Proteomes" id="UP000242310">
    <property type="component" value="Unassembled WGS sequence"/>
</dbReference>
<dbReference type="NCBIfam" id="TIGR01768">
    <property type="entry name" value="GGGP-family"/>
    <property type="match status" value="1"/>
</dbReference>
<evidence type="ECO:0000256" key="4">
    <source>
        <dbReference type="ARBA" id="ARBA00022842"/>
    </source>
</evidence>
<evidence type="ECO:0000256" key="1">
    <source>
        <dbReference type="ARBA" id="ARBA00022516"/>
    </source>
</evidence>
<comment type="similarity">
    <text evidence="10">Belongs to the GGGP/HepGP synthase family. Group I subfamily.</text>
</comment>
<comment type="caution">
    <text evidence="10">Lacks conserved residue(s) required for the propagation of feature annotation.</text>
</comment>
<feature type="binding site" evidence="10">
    <location>
        <position position="189"/>
    </location>
    <ligand>
        <name>sn-glycerol 1-phosphate</name>
        <dbReference type="ChEBI" id="CHEBI:57685"/>
    </ligand>
</feature>
<keyword evidence="3 10" id="KW-0479">Metal-binding</keyword>
<evidence type="ECO:0000256" key="8">
    <source>
        <dbReference type="ARBA" id="ARBA00048318"/>
    </source>
</evidence>
<dbReference type="RefSeq" id="WP_106588427.1">
    <property type="nucleotide sequence ID" value="NZ_PYAV01000005.1"/>
</dbReference>
<dbReference type="AlphaFoldDB" id="A0A2P8HLE8"/>
<dbReference type="NCBIfam" id="NF003197">
    <property type="entry name" value="PRK04169.1-1"/>
    <property type="match status" value="1"/>
</dbReference>
<dbReference type="GO" id="GO:0000287">
    <property type="term" value="F:magnesium ion binding"/>
    <property type="evidence" value="ECO:0007669"/>
    <property type="project" value="UniProtKB-UniRule"/>
</dbReference>
<evidence type="ECO:0000256" key="7">
    <source>
        <dbReference type="ARBA" id="ARBA00023264"/>
    </source>
</evidence>
<dbReference type="PANTHER" id="PTHR40029">
    <property type="match status" value="1"/>
</dbReference>
<keyword evidence="5 10" id="KW-0443">Lipid metabolism</keyword>
<dbReference type="Pfam" id="PF01884">
    <property type="entry name" value="PcrB"/>
    <property type="match status" value="1"/>
</dbReference>
<evidence type="ECO:0000256" key="3">
    <source>
        <dbReference type="ARBA" id="ARBA00022723"/>
    </source>
</evidence>
<organism evidence="11 12">
    <name type="scientific">Salsuginibacillus halophilus</name>
    <dbReference type="NCBI Taxonomy" id="517424"/>
    <lineage>
        <taxon>Bacteria</taxon>
        <taxon>Bacillati</taxon>
        <taxon>Bacillota</taxon>
        <taxon>Bacilli</taxon>
        <taxon>Bacillales</taxon>
        <taxon>Bacillaceae</taxon>
        <taxon>Salsuginibacillus</taxon>
    </lineage>
</organism>